<evidence type="ECO:0000313" key="1">
    <source>
        <dbReference type="EMBL" id="EGB04105.1"/>
    </source>
</evidence>
<keyword evidence="2" id="KW-1185">Reference proteome</keyword>
<dbReference type="RefSeq" id="XP_009041230.1">
    <property type="nucleotide sequence ID" value="XM_009042982.1"/>
</dbReference>
<dbReference type="EMBL" id="GL833156">
    <property type="protein sequence ID" value="EGB04105.1"/>
    <property type="molecule type" value="Genomic_DNA"/>
</dbReference>
<sequence>MSAARLCNRFDVMALIVQGSLITICATSGFSQYKAHSDVDVFKLSTTYMIILTAADENWIARNMAISMRSSEATQMLIWENFVGKPPNQTGQIARKDLHLSMQVLDTQIAVDDNKNRSADTLCGWQSGVGLELGQENRFRRAIQTTAILTSWQNH</sequence>
<evidence type="ECO:0000313" key="2">
    <source>
        <dbReference type="Proteomes" id="UP000002729"/>
    </source>
</evidence>
<dbReference type="KEGG" id="aaf:AURANDRAFT_67493"/>
<reference evidence="1 2" key="1">
    <citation type="journal article" date="2011" name="Proc. Natl. Acad. Sci. U.S.A.">
        <title>Niche of harmful alga Aureococcus anophagefferens revealed through ecogenomics.</title>
        <authorList>
            <person name="Gobler C.J."/>
            <person name="Berry D.L."/>
            <person name="Dyhrman S.T."/>
            <person name="Wilhelm S.W."/>
            <person name="Salamov A."/>
            <person name="Lobanov A.V."/>
            <person name="Zhang Y."/>
            <person name="Collier J.L."/>
            <person name="Wurch L.L."/>
            <person name="Kustka A.B."/>
            <person name="Dill B.D."/>
            <person name="Shah M."/>
            <person name="VerBerkmoes N.C."/>
            <person name="Kuo A."/>
            <person name="Terry A."/>
            <person name="Pangilinan J."/>
            <person name="Lindquist E.A."/>
            <person name="Lucas S."/>
            <person name="Paulsen I.T."/>
            <person name="Hattenrath-Lehmann T.K."/>
            <person name="Talmage S.C."/>
            <person name="Walker E.A."/>
            <person name="Koch F."/>
            <person name="Burson A.M."/>
            <person name="Marcoval M.A."/>
            <person name="Tang Y.Z."/>
            <person name="Lecleir G.R."/>
            <person name="Coyne K.J."/>
            <person name="Berg G.M."/>
            <person name="Bertrand E.M."/>
            <person name="Saito M.A."/>
            <person name="Gladyshev V.N."/>
            <person name="Grigoriev I.V."/>
        </authorList>
    </citation>
    <scope>NUCLEOTIDE SEQUENCE [LARGE SCALE GENOMIC DNA]</scope>
    <source>
        <strain evidence="2">CCMP 1984</strain>
    </source>
</reference>
<accession>F0YLC4</accession>
<dbReference type="GeneID" id="20226266"/>
<dbReference type="AlphaFoldDB" id="F0YLC4"/>
<gene>
    <name evidence="1" type="ORF">AURANDRAFT_67493</name>
</gene>
<dbReference type="InParanoid" id="F0YLC4"/>
<protein>
    <submittedName>
        <fullName evidence="1">Uncharacterized protein</fullName>
    </submittedName>
</protein>
<proteinExistence type="predicted"/>
<dbReference type="Proteomes" id="UP000002729">
    <property type="component" value="Unassembled WGS sequence"/>
</dbReference>
<organism evidence="2">
    <name type="scientific">Aureococcus anophagefferens</name>
    <name type="common">Harmful bloom alga</name>
    <dbReference type="NCBI Taxonomy" id="44056"/>
    <lineage>
        <taxon>Eukaryota</taxon>
        <taxon>Sar</taxon>
        <taxon>Stramenopiles</taxon>
        <taxon>Ochrophyta</taxon>
        <taxon>Pelagophyceae</taxon>
        <taxon>Pelagomonadales</taxon>
        <taxon>Pelagomonadaceae</taxon>
        <taxon>Aureococcus</taxon>
    </lineage>
</organism>
<name>F0YLC4_AURAN</name>